<organism evidence="1 2">
    <name type="scientific">Suillus luteus UH-Slu-Lm8-n1</name>
    <dbReference type="NCBI Taxonomy" id="930992"/>
    <lineage>
        <taxon>Eukaryota</taxon>
        <taxon>Fungi</taxon>
        <taxon>Dikarya</taxon>
        <taxon>Basidiomycota</taxon>
        <taxon>Agaricomycotina</taxon>
        <taxon>Agaricomycetes</taxon>
        <taxon>Agaricomycetidae</taxon>
        <taxon>Boletales</taxon>
        <taxon>Suillineae</taxon>
        <taxon>Suillaceae</taxon>
        <taxon>Suillus</taxon>
    </lineage>
</organism>
<reference evidence="1 2" key="1">
    <citation type="submission" date="2014-04" db="EMBL/GenBank/DDBJ databases">
        <authorList>
            <consortium name="DOE Joint Genome Institute"/>
            <person name="Kuo A."/>
            <person name="Ruytinx J."/>
            <person name="Rineau F."/>
            <person name="Colpaert J."/>
            <person name="Kohler A."/>
            <person name="Nagy L.G."/>
            <person name="Floudas D."/>
            <person name="Copeland A."/>
            <person name="Barry K.W."/>
            <person name="Cichocki N."/>
            <person name="Veneault-Fourrey C."/>
            <person name="LaButti K."/>
            <person name="Lindquist E.A."/>
            <person name="Lipzen A."/>
            <person name="Lundell T."/>
            <person name="Morin E."/>
            <person name="Murat C."/>
            <person name="Sun H."/>
            <person name="Tunlid A."/>
            <person name="Henrissat B."/>
            <person name="Grigoriev I.V."/>
            <person name="Hibbett D.S."/>
            <person name="Martin F."/>
            <person name="Nordberg H.P."/>
            <person name="Cantor M.N."/>
            <person name="Hua S.X."/>
        </authorList>
    </citation>
    <scope>NUCLEOTIDE SEQUENCE [LARGE SCALE GENOMIC DNA]</scope>
    <source>
        <strain evidence="1 2">UH-Slu-Lm8-n1</strain>
    </source>
</reference>
<proteinExistence type="predicted"/>
<accession>A0A0D0A914</accession>
<name>A0A0D0A914_9AGAM</name>
<gene>
    <name evidence="1" type="ORF">CY34DRAFT_97611</name>
</gene>
<dbReference type="STRING" id="930992.A0A0D0A914"/>
<dbReference type="Proteomes" id="UP000054485">
    <property type="component" value="Unassembled WGS sequence"/>
</dbReference>
<protein>
    <recommendedName>
        <fullName evidence="3">F-box domain-containing protein</fullName>
    </recommendedName>
</protein>
<dbReference type="EMBL" id="KN835725">
    <property type="protein sequence ID" value="KIK34634.1"/>
    <property type="molecule type" value="Genomic_DNA"/>
</dbReference>
<evidence type="ECO:0008006" key="3">
    <source>
        <dbReference type="Google" id="ProtNLM"/>
    </source>
</evidence>
<dbReference type="OrthoDB" id="3041441at2759"/>
<evidence type="ECO:0000313" key="2">
    <source>
        <dbReference type="Proteomes" id="UP000054485"/>
    </source>
</evidence>
<sequence length="86" mass="9653">MHRALQSEDIIHAVLEHIKYSSTDLVNVAMTCSQLAGPALDILWYEQPSLVPLIMCLPQDTWEVADQTIVSEVYHLSLDSTMLTVL</sequence>
<dbReference type="AlphaFoldDB" id="A0A0D0A914"/>
<reference evidence="2" key="2">
    <citation type="submission" date="2015-01" db="EMBL/GenBank/DDBJ databases">
        <title>Evolutionary Origins and Diversification of the Mycorrhizal Mutualists.</title>
        <authorList>
            <consortium name="DOE Joint Genome Institute"/>
            <consortium name="Mycorrhizal Genomics Consortium"/>
            <person name="Kohler A."/>
            <person name="Kuo A."/>
            <person name="Nagy L.G."/>
            <person name="Floudas D."/>
            <person name="Copeland A."/>
            <person name="Barry K.W."/>
            <person name="Cichocki N."/>
            <person name="Veneault-Fourrey C."/>
            <person name="LaButti K."/>
            <person name="Lindquist E.A."/>
            <person name="Lipzen A."/>
            <person name="Lundell T."/>
            <person name="Morin E."/>
            <person name="Murat C."/>
            <person name="Riley R."/>
            <person name="Ohm R."/>
            <person name="Sun H."/>
            <person name="Tunlid A."/>
            <person name="Henrissat B."/>
            <person name="Grigoriev I.V."/>
            <person name="Hibbett D.S."/>
            <person name="Martin F."/>
        </authorList>
    </citation>
    <scope>NUCLEOTIDE SEQUENCE [LARGE SCALE GENOMIC DNA]</scope>
    <source>
        <strain evidence="2">UH-Slu-Lm8-n1</strain>
    </source>
</reference>
<dbReference type="InParanoid" id="A0A0D0A914"/>
<dbReference type="HOGENOM" id="CLU_191683_0_0_1"/>
<evidence type="ECO:0000313" key="1">
    <source>
        <dbReference type="EMBL" id="KIK34634.1"/>
    </source>
</evidence>
<keyword evidence="2" id="KW-1185">Reference proteome</keyword>